<dbReference type="RefSeq" id="WP_091489225.1">
    <property type="nucleotide sequence ID" value="NZ_BJUX01000005.1"/>
</dbReference>
<dbReference type="Gene3D" id="3.30.559.10">
    <property type="entry name" value="Chloramphenicol acetyltransferase-like domain"/>
    <property type="match status" value="1"/>
</dbReference>
<dbReference type="Gene3D" id="3.30.559.30">
    <property type="entry name" value="Nonribosomal peptide synthetase, condensation domain"/>
    <property type="match status" value="1"/>
</dbReference>
<name>A0A1H7W2D1_9LACT</name>
<dbReference type="Proteomes" id="UP000198548">
    <property type="component" value="Unassembled WGS sequence"/>
</dbReference>
<sequence length="449" mass="53152">MEKKKWVRLDNASNIFLAARNETDTKVFRLSAEMTEVVDPVLLQSALQETYKEYPLFHNVLRRGVFWYYLEERRGTPKVKLETEPPCSPLYHYDKREFLFRVLYYKDRIHLEVFHALTDGTGALWFFEDLLTEYVRLRQAKVLKSLDKPASREKADLEDSFKRYFRKKKKYTAIEASMEPLEKYRDKDLADDEEPLEPEPEASSVYRIKGKKTPDHRQRVIEMSLPLKEVLDLARSEKVSLTLYMTALYMLAVYRAKENKSEDVTISTSIPINLRQFFPSVSVRNFFSTTIVSYTFKPDKDDYLDDLYEKLTRQFKAQLQKEALEKRLNRFIRFEFNPLTRITPRPLKDGMLKLVNYFNNKNITVAMSNLGRVQLPEGMEQYVKQTFFYTAAVRPQFCLISYQDVLTISFTSPFVETDIHREFVRLLTEKNVKVTMDVNRVSREEMNGK</sequence>
<reference evidence="2 3" key="1">
    <citation type="submission" date="2016-10" db="EMBL/GenBank/DDBJ databases">
        <authorList>
            <person name="de Groot N.N."/>
        </authorList>
    </citation>
    <scope>NUCLEOTIDE SEQUENCE [LARGE SCALE GENOMIC DNA]</scope>
    <source>
        <strain evidence="2 3">DSM 19182</strain>
    </source>
</reference>
<reference evidence="1 4" key="2">
    <citation type="submission" date="2019-07" db="EMBL/GenBank/DDBJ databases">
        <title>Whole genome shotgun sequence of Alkalibacterium putridalgicola NBRC 103243.</title>
        <authorList>
            <person name="Hosoyama A."/>
            <person name="Uohara A."/>
            <person name="Ohji S."/>
            <person name="Ichikawa N."/>
        </authorList>
    </citation>
    <scope>NUCLEOTIDE SEQUENCE [LARGE SCALE GENOMIC DNA]</scope>
    <source>
        <strain evidence="1 4">NBRC 103243</strain>
    </source>
</reference>
<keyword evidence="4" id="KW-1185">Reference proteome</keyword>
<dbReference type="InterPro" id="IPR052058">
    <property type="entry name" value="Alcohol_O-acetyltransferase"/>
</dbReference>
<protein>
    <submittedName>
        <fullName evidence="2">Alcohol acetyltransferase</fullName>
    </submittedName>
</protein>
<dbReference type="OrthoDB" id="4876345at2"/>
<keyword evidence="2" id="KW-0808">Transferase</keyword>
<dbReference type="PANTHER" id="PTHR28037">
    <property type="entry name" value="ALCOHOL O-ACETYLTRANSFERASE 1-RELATED"/>
    <property type="match status" value="1"/>
</dbReference>
<evidence type="ECO:0000313" key="1">
    <source>
        <dbReference type="EMBL" id="GEK88661.1"/>
    </source>
</evidence>
<organism evidence="2 3">
    <name type="scientific">Alkalibacterium putridalgicola</name>
    <dbReference type="NCBI Taxonomy" id="426703"/>
    <lineage>
        <taxon>Bacteria</taxon>
        <taxon>Bacillati</taxon>
        <taxon>Bacillota</taxon>
        <taxon>Bacilli</taxon>
        <taxon>Lactobacillales</taxon>
        <taxon>Carnobacteriaceae</taxon>
        <taxon>Alkalibacterium</taxon>
    </lineage>
</organism>
<dbReference type="Pfam" id="PF07247">
    <property type="entry name" value="AATase"/>
    <property type="match status" value="1"/>
</dbReference>
<dbReference type="Proteomes" id="UP000321425">
    <property type="component" value="Unassembled WGS sequence"/>
</dbReference>
<dbReference type="PANTHER" id="PTHR28037:SF1">
    <property type="entry name" value="ALCOHOL O-ACETYLTRANSFERASE 1-RELATED"/>
    <property type="match status" value="1"/>
</dbReference>
<dbReference type="STRING" id="426703.SAMN04488100_12926"/>
<proteinExistence type="predicted"/>
<accession>A0A1H7W2D1</accession>
<gene>
    <name evidence="1" type="ORF">APU01nite_07000</name>
    <name evidence="2" type="ORF">SAMN04488100_12926</name>
</gene>
<dbReference type="EMBL" id="FOBL01000029">
    <property type="protein sequence ID" value="SEM15259.1"/>
    <property type="molecule type" value="Genomic_DNA"/>
</dbReference>
<evidence type="ECO:0000313" key="4">
    <source>
        <dbReference type="Proteomes" id="UP000321425"/>
    </source>
</evidence>
<dbReference type="AlphaFoldDB" id="A0A1H7W2D1"/>
<evidence type="ECO:0000313" key="3">
    <source>
        <dbReference type="Proteomes" id="UP000198548"/>
    </source>
</evidence>
<dbReference type="GO" id="GO:0016740">
    <property type="term" value="F:transferase activity"/>
    <property type="evidence" value="ECO:0007669"/>
    <property type="project" value="UniProtKB-KW"/>
</dbReference>
<dbReference type="InterPro" id="IPR010828">
    <property type="entry name" value="Atf2/Sli1-like"/>
</dbReference>
<dbReference type="EMBL" id="BJUX01000005">
    <property type="protein sequence ID" value="GEK88661.1"/>
    <property type="molecule type" value="Genomic_DNA"/>
</dbReference>
<dbReference type="InterPro" id="IPR023213">
    <property type="entry name" value="CAT-like_dom_sf"/>
</dbReference>
<evidence type="ECO:0000313" key="2">
    <source>
        <dbReference type="EMBL" id="SEM15259.1"/>
    </source>
</evidence>